<name>X1KZ94_9ZZZZ</name>
<organism evidence="1">
    <name type="scientific">marine sediment metagenome</name>
    <dbReference type="NCBI Taxonomy" id="412755"/>
    <lineage>
        <taxon>unclassified sequences</taxon>
        <taxon>metagenomes</taxon>
        <taxon>ecological metagenomes</taxon>
    </lineage>
</organism>
<comment type="caution">
    <text evidence="1">The sequence shown here is derived from an EMBL/GenBank/DDBJ whole genome shotgun (WGS) entry which is preliminary data.</text>
</comment>
<accession>X1KZ94</accession>
<evidence type="ECO:0000313" key="1">
    <source>
        <dbReference type="EMBL" id="GAI12023.1"/>
    </source>
</evidence>
<dbReference type="EMBL" id="BARV01013138">
    <property type="protein sequence ID" value="GAI12023.1"/>
    <property type="molecule type" value="Genomic_DNA"/>
</dbReference>
<reference evidence="1" key="1">
    <citation type="journal article" date="2014" name="Front. Microbiol.">
        <title>High frequency of phylogenetically diverse reductive dehalogenase-homologous genes in deep subseafloor sedimentary metagenomes.</title>
        <authorList>
            <person name="Kawai M."/>
            <person name="Futagami T."/>
            <person name="Toyoda A."/>
            <person name="Takaki Y."/>
            <person name="Nishi S."/>
            <person name="Hori S."/>
            <person name="Arai W."/>
            <person name="Tsubouchi T."/>
            <person name="Morono Y."/>
            <person name="Uchiyama I."/>
            <person name="Ito T."/>
            <person name="Fujiyama A."/>
            <person name="Inagaki F."/>
            <person name="Takami H."/>
        </authorList>
    </citation>
    <scope>NUCLEOTIDE SEQUENCE</scope>
    <source>
        <strain evidence="1">Expedition CK06-06</strain>
    </source>
</reference>
<dbReference type="AlphaFoldDB" id="X1KZ94"/>
<proteinExistence type="predicted"/>
<sequence length="85" mass="9790">MAIIPKENFEKVIKECLGRFCDKEISDTTENVDPEGYNKVRTVTWHYKPYTFKAAYIFGGSEEYPNFCPLGIMARLDGSSEEEKL</sequence>
<protein>
    <submittedName>
        <fullName evidence="1">Uncharacterized protein</fullName>
    </submittedName>
</protein>
<gene>
    <name evidence="1" type="ORF">S06H3_23929</name>
</gene>
<feature type="non-terminal residue" evidence="1">
    <location>
        <position position="85"/>
    </location>
</feature>